<keyword evidence="3 6" id="KW-0256">Endoplasmic reticulum</keyword>
<evidence type="ECO:0000259" key="8">
    <source>
        <dbReference type="PROSITE" id="PS50845"/>
    </source>
</evidence>
<sequence length="589" mass="66187">MDVIRRRAAARNSVVSGSVWESRMKSDEVKGGIKVFNGEENSEEGGGGDKELQVSGRLKRNQNGGGTGKRKTWNDRSPFQIRKMRSELRRFSDESCKEELNVSADSLEKSPIQIRKKRSETHSVSDESCKELGVSVDVTKKSPKELTKTRSDSRVPVETAKELQICREKIISPGLSNVISPRRLAVDDDGIDADGEDEGKDKEIDLEIEVEKKSYDDKEVSIAEQKPNNISEQRFEVEEEEEEEEEKKVHQIPEKPIPFSVNVNKKPSPVIDLPVIDLSKPKKIVNEEKKVHQIQEKPKNIFSRVNRQSASVRSPPLIDPSLRKPPPIPVSKVFDRIPQTPNKLQNCVDLVMWKDVSKSAFVFGVGSFVLLSSSFIKDVNISLISGISYMGLVYLAAIFFYKSILCRGATGVDNSNKNYIVGEEEAIWLLRLILPYLNEFLLKLRSLFSGDPATTMKLAVLLFVLARCGTSITMWKMTKLGFFAVFTLPKICSLYSSQLVAFGEFWIRRFGDAWHSCTQKKGVAAAGFILIWNFSSVVARIWAVFMLVVAVRYYHLSFISEDCGEEEMGEGEDSSQTVDDRDKSVVGPP</sequence>
<dbReference type="Pfam" id="PF02453">
    <property type="entry name" value="Reticulon"/>
    <property type="match status" value="1"/>
</dbReference>
<feature type="transmembrane region" description="Helical" evidence="6">
    <location>
        <begin position="382"/>
        <end position="401"/>
    </location>
</feature>
<evidence type="ECO:0000256" key="1">
    <source>
        <dbReference type="ARBA" id="ARBA00004477"/>
    </source>
</evidence>
<dbReference type="EMBL" id="JAMYWD010000012">
    <property type="protein sequence ID" value="KAJ4952843.1"/>
    <property type="molecule type" value="Genomic_DNA"/>
</dbReference>
<feature type="region of interest" description="Disordered" evidence="7">
    <location>
        <begin position="114"/>
        <end position="137"/>
    </location>
</feature>
<accession>A0A9Q0GS90</accession>
<keyword evidence="10" id="KW-1185">Reference proteome</keyword>
<dbReference type="InterPro" id="IPR003388">
    <property type="entry name" value="Reticulon"/>
</dbReference>
<feature type="domain" description="Reticulon" evidence="8">
    <location>
        <begin position="347"/>
        <end position="499"/>
    </location>
</feature>
<dbReference type="Proteomes" id="UP001141806">
    <property type="component" value="Unassembled WGS sequence"/>
</dbReference>
<evidence type="ECO:0000256" key="7">
    <source>
        <dbReference type="SAM" id="MobiDB-lite"/>
    </source>
</evidence>
<feature type="compositionally biased region" description="Basic and acidic residues" evidence="7">
    <location>
        <begin position="578"/>
        <end position="589"/>
    </location>
</feature>
<comment type="caution">
    <text evidence="9">The sequence shown here is derived from an EMBL/GenBank/DDBJ whole genome shotgun (WGS) entry which is preliminary data.</text>
</comment>
<evidence type="ECO:0000256" key="2">
    <source>
        <dbReference type="ARBA" id="ARBA00022692"/>
    </source>
</evidence>
<dbReference type="PANTHER" id="PTHR46626">
    <property type="entry name" value="RETICULON-LIKE PROTEIN B17"/>
    <property type="match status" value="1"/>
</dbReference>
<keyword evidence="4 6" id="KW-1133">Transmembrane helix</keyword>
<feature type="region of interest" description="Disordered" evidence="7">
    <location>
        <begin position="31"/>
        <end position="79"/>
    </location>
</feature>
<dbReference type="PROSITE" id="PS50845">
    <property type="entry name" value="RETICULON"/>
    <property type="match status" value="1"/>
</dbReference>
<reference evidence="9" key="1">
    <citation type="journal article" date="2023" name="Plant J.">
        <title>The genome of the king protea, Protea cynaroides.</title>
        <authorList>
            <person name="Chang J."/>
            <person name="Duong T.A."/>
            <person name="Schoeman C."/>
            <person name="Ma X."/>
            <person name="Roodt D."/>
            <person name="Barker N."/>
            <person name="Li Z."/>
            <person name="Van de Peer Y."/>
            <person name="Mizrachi E."/>
        </authorList>
    </citation>
    <scope>NUCLEOTIDE SEQUENCE</scope>
    <source>
        <tissue evidence="9">Young leaves</tissue>
    </source>
</reference>
<dbReference type="OrthoDB" id="567788at2759"/>
<evidence type="ECO:0000313" key="10">
    <source>
        <dbReference type="Proteomes" id="UP001141806"/>
    </source>
</evidence>
<dbReference type="AlphaFoldDB" id="A0A9Q0GS90"/>
<dbReference type="GO" id="GO:0005789">
    <property type="term" value="C:endoplasmic reticulum membrane"/>
    <property type="evidence" value="ECO:0007669"/>
    <property type="project" value="UniProtKB-SubCell"/>
</dbReference>
<protein>
    <recommendedName>
        <fullName evidence="6">Reticulon-like protein</fullName>
    </recommendedName>
</protein>
<feature type="transmembrane region" description="Helical" evidence="6">
    <location>
        <begin position="523"/>
        <end position="551"/>
    </location>
</feature>
<evidence type="ECO:0000256" key="5">
    <source>
        <dbReference type="ARBA" id="ARBA00023136"/>
    </source>
</evidence>
<proteinExistence type="predicted"/>
<keyword evidence="5 6" id="KW-0472">Membrane</keyword>
<feature type="compositionally biased region" description="Basic and acidic residues" evidence="7">
    <location>
        <begin position="120"/>
        <end position="130"/>
    </location>
</feature>
<feature type="region of interest" description="Disordered" evidence="7">
    <location>
        <begin position="565"/>
        <end position="589"/>
    </location>
</feature>
<dbReference type="InterPro" id="IPR044647">
    <property type="entry name" value="RTNLB17/18/21"/>
</dbReference>
<feature type="transmembrane region" description="Helical" evidence="6">
    <location>
        <begin position="481"/>
        <end position="502"/>
    </location>
</feature>
<gene>
    <name evidence="9" type="ORF">NE237_029675</name>
</gene>
<evidence type="ECO:0000256" key="3">
    <source>
        <dbReference type="ARBA" id="ARBA00022824"/>
    </source>
</evidence>
<dbReference type="PANTHER" id="PTHR46626:SF1">
    <property type="entry name" value="RETICULON-LIKE PROTEIN B21"/>
    <property type="match status" value="1"/>
</dbReference>
<comment type="subcellular location">
    <subcellularLocation>
        <location evidence="1 6">Endoplasmic reticulum membrane</location>
        <topology evidence="1 6">Multi-pass membrane protein</topology>
    </subcellularLocation>
</comment>
<evidence type="ECO:0000256" key="4">
    <source>
        <dbReference type="ARBA" id="ARBA00022989"/>
    </source>
</evidence>
<keyword evidence="2 6" id="KW-0812">Transmembrane</keyword>
<organism evidence="9 10">
    <name type="scientific">Protea cynaroides</name>
    <dbReference type="NCBI Taxonomy" id="273540"/>
    <lineage>
        <taxon>Eukaryota</taxon>
        <taxon>Viridiplantae</taxon>
        <taxon>Streptophyta</taxon>
        <taxon>Embryophyta</taxon>
        <taxon>Tracheophyta</taxon>
        <taxon>Spermatophyta</taxon>
        <taxon>Magnoliopsida</taxon>
        <taxon>Proteales</taxon>
        <taxon>Proteaceae</taxon>
        <taxon>Protea</taxon>
    </lineage>
</organism>
<name>A0A9Q0GS90_9MAGN</name>
<evidence type="ECO:0000256" key="6">
    <source>
        <dbReference type="RuleBase" id="RU363132"/>
    </source>
</evidence>
<evidence type="ECO:0000313" key="9">
    <source>
        <dbReference type="EMBL" id="KAJ4952843.1"/>
    </source>
</evidence>